<evidence type="ECO:0000256" key="3">
    <source>
        <dbReference type="ARBA" id="ARBA00023235"/>
    </source>
</evidence>
<evidence type="ECO:0000256" key="4">
    <source>
        <dbReference type="PROSITE-ProRule" id="PRU00277"/>
    </source>
</evidence>
<accession>A0A2T0U904</accession>
<dbReference type="EMBL" id="PVTH01000002">
    <property type="protein sequence ID" value="PRY54413.1"/>
    <property type="molecule type" value="Genomic_DNA"/>
</dbReference>
<name>A0A2T0U904_9SPHI</name>
<feature type="domain" description="PPIase FKBP-type" evidence="7">
    <location>
        <begin position="205"/>
        <end position="293"/>
    </location>
</feature>
<reference evidence="8 9" key="1">
    <citation type="submission" date="2018-03" db="EMBL/GenBank/DDBJ databases">
        <title>Genomic Encyclopedia of Type Strains, Phase III (KMG-III): the genomes of soil and plant-associated and newly described type strains.</title>
        <authorList>
            <person name="Whitman W."/>
        </authorList>
    </citation>
    <scope>NUCLEOTIDE SEQUENCE [LARGE SCALE GENOMIC DNA]</scope>
    <source>
        <strain evidence="8 9">CGMCC 1.9313</strain>
    </source>
</reference>
<dbReference type="PANTHER" id="PTHR10516:SF443">
    <property type="entry name" value="FK506-BINDING PROTEIN 59-RELATED"/>
    <property type="match status" value="1"/>
</dbReference>
<feature type="chain" id="PRO_5015419466" description="Peptidyl-prolyl cis-trans isomerase" evidence="6">
    <location>
        <begin position="28"/>
        <end position="294"/>
    </location>
</feature>
<keyword evidence="6" id="KW-0732">Signal</keyword>
<dbReference type="AlphaFoldDB" id="A0A2T0U904"/>
<proteinExistence type="inferred from homology"/>
<dbReference type="OrthoDB" id="669809at2"/>
<dbReference type="PANTHER" id="PTHR10516">
    <property type="entry name" value="PEPTIDYL-PROLYL CIS-TRANS ISOMERASE"/>
    <property type="match status" value="1"/>
</dbReference>
<dbReference type="SUPFAM" id="SSF54534">
    <property type="entry name" value="FKBP-like"/>
    <property type="match status" value="2"/>
</dbReference>
<evidence type="ECO:0000256" key="6">
    <source>
        <dbReference type="SAM" id="SignalP"/>
    </source>
</evidence>
<organism evidence="8 9">
    <name type="scientific">Arcticibacter pallidicorallinus</name>
    <dbReference type="NCBI Taxonomy" id="1259464"/>
    <lineage>
        <taxon>Bacteria</taxon>
        <taxon>Pseudomonadati</taxon>
        <taxon>Bacteroidota</taxon>
        <taxon>Sphingobacteriia</taxon>
        <taxon>Sphingobacteriales</taxon>
        <taxon>Sphingobacteriaceae</taxon>
        <taxon>Arcticibacter</taxon>
    </lineage>
</organism>
<dbReference type="InterPro" id="IPR046357">
    <property type="entry name" value="PPIase_dom_sf"/>
</dbReference>
<keyword evidence="3 4" id="KW-0413">Isomerase</keyword>
<dbReference type="EC" id="5.2.1.8" evidence="5"/>
<sequence>MNLINRYSFLIALAFVAVISACTKEYASISEEDDTNIQAYISANNLSMQKFDTTGAYYSVVSEGKGPDLDYTQQLPLIYTVKSLDGKYTSQDTFVNHYAGRFGYYTPDVLRETIKANLKKEGGTIRVLVPSRKAYGRNGSGQIPGNASLDYTVKVLEKAKLAEYEDAVIQNYLSKNSLTGFSKSADNIWYKITEPGAGSKTIEPDSTITFNYTGRLLNGTVFETNEGVSTVLSGYIPSWQKAVPLIKEGGSIRFIAPSSFSYGLAGSPASSVGQVSIPAFAPLDFEVKVTKVGR</sequence>
<dbReference type="Gene3D" id="3.10.50.40">
    <property type="match status" value="2"/>
</dbReference>
<keyword evidence="9" id="KW-1185">Reference proteome</keyword>
<evidence type="ECO:0000256" key="1">
    <source>
        <dbReference type="ARBA" id="ARBA00000971"/>
    </source>
</evidence>
<dbReference type="PROSITE" id="PS51257">
    <property type="entry name" value="PROKAR_LIPOPROTEIN"/>
    <property type="match status" value="1"/>
</dbReference>
<evidence type="ECO:0000313" key="9">
    <source>
        <dbReference type="Proteomes" id="UP000238034"/>
    </source>
</evidence>
<evidence type="ECO:0000259" key="7">
    <source>
        <dbReference type="PROSITE" id="PS50059"/>
    </source>
</evidence>
<dbReference type="PROSITE" id="PS50059">
    <property type="entry name" value="FKBP_PPIASE"/>
    <property type="match status" value="1"/>
</dbReference>
<evidence type="ECO:0000313" key="8">
    <source>
        <dbReference type="EMBL" id="PRY54413.1"/>
    </source>
</evidence>
<evidence type="ECO:0000256" key="2">
    <source>
        <dbReference type="ARBA" id="ARBA00023110"/>
    </source>
</evidence>
<comment type="similarity">
    <text evidence="5">Belongs to the FKBP-type PPIase family.</text>
</comment>
<comment type="caution">
    <text evidence="8">The sequence shown here is derived from an EMBL/GenBank/DDBJ whole genome shotgun (WGS) entry which is preliminary data.</text>
</comment>
<comment type="catalytic activity">
    <reaction evidence="1 4 5">
        <text>[protein]-peptidylproline (omega=180) = [protein]-peptidylproline (omega=0)</text>
        <dbReference type="Rhea" id="RHEA:16237"/>
        <dbReference type="Rhea" id="RHEA-COMP:10747"/>
        <dbReference type="Rhea" id="RHEA-COMP:10748"/>
        <dbReference type="ChEBI" id="CHEBI:83833"/>
        <dbReference type="ChEBI" id="CHEBI:83834"/>
        <dbReference type="EC" id="5.2.1.8"/>
    </reaction>
</comment>
<protein>
    <recommendedName>
        <fullName evidence="5">Peptidyl-prolyl cis-trans isomerase</fullName>
        <ecNumber evidence="5">5.2.1.8</ecNumber>
    </recommendedName>
</protein>
<dbReference type="Proteomes" id="UP000238034">
    <property type="component" value="Unassembled WGS sequence"/>
</dbReference>
<feature type="signal peptide" evidence="6">
    <location>
        <begin position="1"/>
        <end position="27"/>
    </location>
</feature>
<gene>
    <name evidence="8" type="ORF">B0I27_102179</name>
</gene>
<dbReference type="GO" id="GO:0003755">
    <property type="term" value="F:peptidyl-prolyl cis-trans isomerase activity"/>
    <property type="evidence" value="ECO:0007669"/>
    <property type="project" value="UniProtKB-UniRule"/>
</dbReference>
<evidence type="ECO:0000256" key="5">
    <source>
        <dbReference type="RuleBase" id="RU003915"/>
    </source>
</evidence>
<keyword evidence="2 4" id="KW-0697">Rotamase</keyword>
<dbReference type="RefSeq" id="WP_106291589.1">
    <property type="nucleotide sequence ID" value="NZ_PVTH01000002.1"/>
</dbReference>
<dbReference type="InterPro" id="IPR050689">
    <property type="entry name" value="FKBP-type_PPIase"/>
</dbReference>
<dbReference type="InterPro" id="IPR001179">
    <property type="entry name" value="PPIase_FKBP_dom"/>
</dbReference>
<dbReference type="Pfam" id="PF00254">
    <property type="entry name" value="FKBP_C"/>
    <property type="match status" value="2"/>
</dbReference>